<organism evidence="2 3">
    <name type="scientific">Phialophora macrospora</name>
    <dbReference type="NCBI Taxonomy" id="1851006"/>
    <lineage>
        <taxon>Eukaryota</taxon>
        <taxon>Fungi</taxon>
        <taxon>Dikarya</taxon>
        <taxon>Ascomycota</taxon>
        <taxon>Pezizomycotina</taxon>
        <taxon>Eurotiomycetes</taxon>
        <taxon>Chaetothyriomycetidae</taxon>
        <taxon>Chaetothyriales</taxon>
        <taxon>Herpotrichiellaceae</taxon>
        <taxon>Phialophora</taxon>
    </lineage>
</organism>
<evidence type="ECO:0000313" key="2">
    <source>
        <dbReference type="EMBL" id="KIW63843.1"/>
    </source>
</evidence>
<dbReference type="AlphaFoldDB" id="A0A0D2F785"/>
<dbReference type="Proteomes" id="UP000054266">
    <property type="component" value="Unassembled WGS sequence"/>
</dbReference>
<name>A0A0D2F785_9EURO</name>
<gene>
    <name evidence="2" type="ORF">PV04_08815</name>
</gene>
<dbReference type="EMBL" id="KN846961">
    <property type="protein sequence ID" value="KIW63843.1"/>
    <property type="molecule type" value="Genomic_DNA"/>
</dbReference>
<proteinExistence type="predicted"/>
<accession>A0A0D2F785</accession>
<feature type="region of interest" description="Disordered" evidence="1">
    <location>
        <begin position="52"/>
        <end position="75"/>
    </location>
</feature>
<reference evidence="2 3" key="1">
    <citation type="submission" date="2015-01" db="EMBL/GenBank/DDBJ databases">
        <title>The Genome Sequence of Capronia semiimmersa CBS27337.</title>
        <authorList>
            <consortium name="The Broad Institute Genomics Platform"/>
            <person name="Cuomo C."/>
            <person name="de Hoog S."/>
            <person name="Gorbushina A."/>
            <person name="Stielow B."/>
            <person name="Teixiera M."/>
            <person name="Abouelleil A."/>
            <person name="Chapman S.B."/>
            <person name="Priest M."/>
            <person name="Young S.K."/>
            <person name="Wortman J."/>
            <person name="Nusbaum C."/>
            <person name="Birren B."/>
        </authorList>
    </citation>
    <scope>NUCLEOTIDE SEQUENCE [LARGE SCALE GENOMIC DNA]</scope>
    <source>
        <strain evidence="2 3">CBS 27337</strain>
    </source>
</reference>
<dbReference type="HOGENOM" id="CLU_545171_0_0_1"/>
<sequence length="508" mass="57271">MAEVRQYVQIKPLAPGAAVKSAARSLPHLSVELFWIDEAVSQHRRKLINTHAQKRSRQLKRLKDGPNSTAAHPKHEELGTLIQFLSPGDSSGVVSPNVGAKPRLRREHFGSTELWAAQLQRPAEAGCSSRLFSQFPEPLIAGLDDLVTPSASMTDQAGDLLKFAETLALNTGTISAHWGKSCVASLGLTWSLSCPVRLLNLLERTSAYIDTEQGVGVSPRTIFWRHAVIRRLAALISDPNTRYGDEVLYGIMSLLHGYLHRWDARKGEITTEGAHSAGLRDFITHHGGWNKINLPTQLEQFVRMSMIMTSRRLASYLDNIRSENIGHKVLVEWRDEVQRVVSQLRDMAVWSLQVSQHSRMDHKPLAKDIQQLLAAETSGICDHCHQMFILVWLALVKWRARMDILRYEDVIVTLNHRYRSLTHTGLQDVSWAIISSRSGDEECHWGSVEILKVLHRTTVYTQKQICRWLFDVTCGTVTEGTVSVGSDMFDRIWEDAVEELPAIPSRHI</sequence>
<keyword evidence="3" id="KW-1185">Reference proteome</keyword>
<evidence type="ECO:0000313" key="3">
    <source>
        <dbReference type="Proteomes" id="UP000054266"/>
    </source>
</evidence>
<protein>
    <submittedName>
        <fullName evidence="2">Uncharacterized protein</fullName>
    </submittedName>
</protein>
<evidence type="ECO:0000256" key="1">
    <source>
        <dbReference type="SAM" id="MobiDB-lite"/>
    </source>
</evidence>